<evidence type="ECO:0000313" key="3">
    <source>
        <dbReference type="Proteomes" id="UP001208570"/>
    </source>
</evidence>
<evidence type="ECO:0000313" key="2">
    <source>
        <dbReference type="EMBL" id="KAK2148076.1"/>
    </source>
</evidence>
<accession>A0AAD9MY68</accession>
<gene>
    <name evidence="2" type="ORF">LSH36_517g00001</name>
</gene>
<protein>
    <submittedName>
        <fullName evidence="2">Uncharacterized protein</fullName>
    </submittedName>
</protein>
<proteinExistence type="predicted"/>
<reference evidence="2" key="1">
    <citation type="journal article" date="2023" name="Mol. Biol. Evol.">
        <title>Third-Generation Sequencing Reveals the Adaptive Role of the Epigenome in Three Deep-Sea Polychaetes.</title>
        <authorList>
            <person name="Perez M."/>
            <person name="Aroh O."/>
            <person name="Sun Y."/>
            <person name="Lan Y."/>
            <person name="Juniper S.K."/>
            <person name="Young C.R."/>
            <person name="Angers B."/>
            <person name="Qian P.Y."/>
        </authorList>
    </citation>
    <scope>NUCLEOTIDE SEQUENCE</scope>
    <source>
        <strain evidence="2">P08H-3</strain>
    </source>
</reference>
<organism evidence="2 3">
    <name type="scientific">Paralvinella palmiformis</name>
    <dbReference type="NCBI Taxonomy" id="53620"/>
    <lineage>
        <taxon>Eukaryota</taxon>
        <taxon>Metazoa</taxon>
        <taxon>Spiralia</taxon>
        <taxon>Lophotrochozoa</taxon>
        <taxon>Annelida</taxon>
        <taxon>Polychaeta</taxon>
        <taxon>Sedentaria</taxon>
        <taxon>Canalipalpata</taxon>
        <taxon>Terebellida</taxon>
        <taxon>Terebelliformia</taxon>
        <taxon>Alvinellidae</taxon>
        <taxon>Paralvinella</taxon>
    </lineage>
</organism>
<dbReference type="EMBL" id="JAODUP010000517">
    <property type="protein sequence ID" value="KAK2148076.1"/>
    <property type="molecule type" value="Genomic_DNA"/>
</dbReference>
<feature type="compositionally biased region" description="Basic residues" evidence="1">
    <location>
        <begin position="94"/>
        <end position="103"/>
    </location>
</feature>
<name>A0AAD9MY68_9ANNE</name>
<dbReference type="AlphaFoldDB" id="A0AAD9MY68"/>
<feature type="region of interest" description="Disordered" evidence="1">
    <location>
        <begin position="72"/>
        <end position="103"/>
    </location>
</feature>
<keyword evidence="3" id="KW-1185">Reference proteome</keyword>
<dbReference type="Proteomes" id="UP001208570">
    <property type="component" value="Unassembled WGS sequence"/>
</dbReference>
<sequence>MIAKENLTEHSFQYMTHKTYHQGGGGIRIIFLNFYHSNNGHIGYQTSACTELYEHRAEKPQHYTRISTYTHARRRTHTHTRGQAELKISPAKSLQRKFRKHHA</sequence>
<evidence type="ECO:0000256" key="1">
    <source>
        <dbReference type="SAM" id="MobiDB-lite"/>
    </source>
</evidence>
<comment type="caution">
    <text evidence="2">The sequence shown here is derived from an EMBL/GenBank/DDBJ whole genome shotgun (WGS) entry which is preliminary data.</text>
</comment>